<protein>
    <submittedName>
        <fullName evidence="3">Uncharacterized protein</fullName>
    </submittedName>
</protein>
<keyword evidence="4" id="KW-1185">Reference proteome</keyword>
<dbReference type="EMBL" id="FZQB01000012">
    <property type="protein sequence ID" value="SNT75641.1"/>
    <property type="molecule type" value="Genomic_DNA"/>
</dbReference>
<dbReference type="AlphaFoldDB" id="A0A239PZ91"/>
<sequence length="179" mass="19901">MIAAKDDNVSDVTGASERPQAEQHALAVSLGNDTETVEASQARRIAELEQQLAEAWSQHDARIEDIAALTESWQRDLETTKKPNASLHDEIEALKKARNAAEKARNAADKARLAAEKARDDASAKLAAMKKKFDQKEAQFQLLRIKFIKATKQRDAMLASTSWKLTAPLRKVNGVLRRK</sequence>
<evidence type="ECO:0000313" key="4">
    <source>
        <dbReference type="Proteomes" id="UP000198307"/>
    </source>
</evidence>
<name>A0A239PZ91_9RHOB</name>
<gene>
    <name evidence="3" type="ORF">SAMN05444959_11262</name>
</gene>
<feature type="region of interest" description="Disordered" evidence="2">
    <location>
        <begin position="1"/>
        <end position="38"/>
    </location>
</feature>
<reference evidence="3 4" key="1">
    <citation type="submission" date="2017-07" db="EMBL/GenBank/DDBJ databases">
        <authorList>
            <person name="Sun Z.S."/>
            <person name="Albrecht U."/>
            <person name="Echele G."/>
            <person name="Lee C.C."/>
        </authorList>
    </citation>
    <scope>NUCLEOTIDE SEQUENCE [LARGE SCALE GENOMIC DNA]</scope>
    <source>
        <strain evidence="3 4">DSM 14827</strain>
    </source>
</reference>
<keyword evidence="1" id="KW-0175">Coiled coil</keyword>
<evidence type="ECO:0000256" key="1">
    <source>
        <dbReference type="SAM" id="Coils"/>
    </source>
</evidence>
<feature type="coiled-coil region" evidence="1">
    <location>
        <begin position="84"/>
        <end position="139"/>
    </location>
</feature>
<proteinExistence type="predicted"/>
<evidence type="ECO:0000256" key="2">
    <source>
        <dbReference type="SAM" id="MobiDB-lite"/>
    </source>
</evidence>
<dbReference type="Proteomes" id="UP000198307">
    <property type="component" value="Unassembled WGS sequence"/>
</dbReference>
<accession>A0A239PZ91</accession>
<evidence type="ECO:0000313" key="3">
    <source>
        <dbReference type="EMBL" id="SNT75641.1"/>
    </source>
</evidence>
<organism evidence="3 4">
    <name type="scientific">Paracoccus seriniphilus</name>
    <dbReference type="NCBI Taxonomy" id="184748"/>
    <lineage>
        <taxon>Bacteria</taxon>
        <taxon>Pseudomonadati</taxon>
        <taxon>Pseudomonadota</taxon>
        <taxon>Alphaproteobacteria</taxon>
        <taxon>Rhodobacterales</taxon>
        <taxon>Paracoccaceae</taxon>
        <taxon>Paracoccus</taxon>
    </lineage>
</organism>